<dbReference type="InterPro" id="IPR019468">
    <property type="entry name" value="AdenyloSucc_lyase_C"/>
</dbReference>
<dbReference type="Pfam" id="PF00206">
    <property type="entry name" value="Lyase_1"/>
    <property type="match status" value="1"/>
</dbReference>
<dbReference type="PRINTS" id="PR00145">
    <property type="entry name" value="ARGSUCLYASE"/>
</dbReference>
<dbReference type="InterPro" id="IPR008948">
    <property type="entry name" value="L-Aspartase-like"/>
</dbReference>
<dbReference type="RefSeq" id="WP_012003762.1">
    <property type="nucleotide sequence ID" value="NC_009828.1"/>
</dbReference>
<dbReference type="GO" id="GO:0044208">
    <property type="term" value="P:'de novo' AMP biosynthetic process"/>
    <property type="evidence" value="ECO:0007669"/>
    <property type="project" value="UniProtKB-UniPathway"/>
</dbReference>
<accession>A8F802</accession>
<evidence type="ECO:0000256" key="8">
    <source>
        <dbReference type="ARBA" id="ARBA00024477"/>
    </source>
</evidence>
<dbReference type="SMART" id="SM00998">
    <property type="entry name" value="ADSL_C"/>
    <property type="match status" value="1"/>
</dbReference>
<dbReference type="eggNOG" id="COG0015">
    <property type="taxonomic scope" value="Bacteria"/>
</dbReference>
<dbReference type="CDD" id="cd01360">
    <property type="entry name" value="Adenylsuccinate_lyase_1"/>
    <property type="match status" value="1"/>
</dbReference>
<evidence type="ECO:0000256" key="4">
    <source>
        <dbReference type="ARBA" id="ARBA00012339"/>
    </source>
</evidence>
<dbReference type="EC" id="4.3.2.2" evidence="4 11"/>
<dbReference type="AlphaFoldDB" id="A8F802"/>
<dbReference type="Gene3D" id="1.10.275.10">
    <property type="entry name" value="Fumarase/aspartase (N-terminal domain)"/>
    <property type="match status" value="1"/>
</dbReference>
<dbReference type="GO" id="GO:0005829">
    <property type="term" value="C:cytosol"/>
    <property type="evidence" value="ECO:0007669"/>
    <property type="project" value="TreeGrafter"/>
</dbReference>
<dbReference type="InterPro" id="IPR004769">
    <property type="entry name" value="Pur_lyase"/>
</dbReference>
<evidence type="ECO:0000256" key="3">
    <source>
        <dbReference type="ARBA" id="ARBA00008273"/>
    </source>
</evidence>
<evidence type="ECO:0000256" key="12">
    <source>
        <dbReference type="RuleBase" id="RU361172"/>
    </source>
</evidence>
<evidence type="ECO:0000256" key="7">
    <source>
        <dbReference type="ARBA" id="ARBA00023239"/>
    </source>
</evidence>
<protein>
    <recommendedName>
        <fullName evidence="5 11">Adenylosuccinate lyase</fullName>
        <shortName evidence="12">ASL</shortName>
        <ecNumber evidence="4 11">4.3.2.2</ecNumber>
    </recommendedName>
    <alternativeName>
        <fullName evidence="9 12">Adenylosuccinase</fullName>
    </alternativeName>
</protein>
<dbReference type="InterPro" id="IPR000362">
    <property type="entry name" value="Fumarate_lyase_fam"/>
</dbReference>
<evidence type="ECO:0000313" key="15">
    <source>
        <dbReference type="Proteomes" id="UP000002016"/>
    </source>
</evidence>
<comment type="pathway">
    <text evidence="1 12">Purine metabolism; IMP biosynthesis via de novo pathway; 5-amino-1-(5-phospho-D-ribosyl)imidazole-4-carboxamide from 5-amino-1-(5-phospho-D-ribosyl)imidazole-4-carboxylate: step 2/2.</text>
</comment>
<comment type="pathway">
    <text evidence="2 12">Purine metabolism; AMP biosynthesis via de novo pathway; AMP from IMP: step 2/2.</text>
</comment>
<dbReference type="Proteomes" id="UP000002016">
    <property type="component" value="Chromosome"/>
</dbReference>
<dbReference type="InterPro" id="IPR022761">
    <property type="entry name" value="Fumarate_lyase_N"/>
</dbReference>
<comment type="catalytic activity">
    <reaction evidence="8">
        <text>(2S)-2-[5-amino-1-(5-phospho-beta-D-ribosyl)imidazole-4-carboxamido]succinate = 5-amino-1-(5-phospho-beta-D-ribosyl)imidazole-4-carboxamide + fumarate</text>
        <dbReference type="Rhea" id="RHEA:23920"/>
        <dbReference type="ChEBI" id="CHEBI:29806"/>
        <dbReference type="ChEBI" id="CHEBI:58443"/>
        <dbReference type="ChEBI" id="CHEBI:58475"/>
        <dbReference type="EC" id="4.3.2.2"/>
    </reaction>
    <physiologicalReaction direction="left-to-right" evidence="8">
        <dbReference type="Rhea" id="RHEA:23921"/>
    </physiologicalReaction>
</comment>
<dbReference type="InterPro" id="IPR024083">
    <property type="entry name" value="Fumarase/histidase_N"/>
</dbReference>
<sequence length="428" mass="49306">MVERYALSPMKEIWNQERTLKRWLEVELAVMSAYEELGIIPAGSSGSAEKNALIDLNLFKEYEEQTDHEVIAFVKMATSRMGKEARFFHYGLTSSDVIDTALSVTLVESCNILLDQMKKLLKTLWDLSITYKYTLTIGRTHGIHAEPTTFGLKILNWYSEMKRNYERLLFAREQIAFGKISGAVGNYANVPPEVEELALRKLNLKPSPVSSQIVNRDHHAFFITVLALVASAIERIATEIRHLQKTEVLEAQEPFKSGQKGSSAMPHKKNPILCERLCGLSRIMRSFVYTALENNVLWHERDISHSSAERYIFPDATQTLHYMLVKTDYLLKGLVVYEENMLKNLDLTRGLIYSQRLMLELIKKGMSRNEAYDLVQNLSLRCWQTGESLKDLSLKNITVLSEEEIENIFDSQYYIKHVDEIYKRFKGE</sequence>
<dbReference type="Pfam" id="PF10397">
    <property type="entry name" value="ADSL_C"/>
    <property type="match status" value="1"/>
</dbReference>
<dbReference type="SUPFAM" id="SSF48557">
    <property type="entry name" value="L-aspartase-like"/>
    <property type="match status" value="1"/>
</dbReference>
<dbReference type="KEGG" id="tle:Tlet_1732"/>
<evidence type="ECO:0000313" key="14">
    <source>
        <dbReference type="EMBL" id="ABV34286.1"/>
    </source>
</evidence>
<reference evidence="14 15" key="2">
    <citation type="journal article" date="2009" name="Proc. Natl. Acad. Sci. U.S.A.">
        <title>On the chimeric nature, thermophilic origin, and phylogenetic placement of the Thermotogales.</title>
        <authorList>
            <person name="Zhaxybayeva O."/>
            <person name="Swithers K.S."/>
            <person name="Lapierre P."/>
            <person name="Fournier G.P."/>
            <person name="Bickhart D.M."/>
            <person name="DeBoy R.T."/>
            <person name="Nelson K.E."/>
            <person name="Nesbo C.L."/>
            <person name="Doolittle W.F."/>
            <person name="Gogarten J.P."/>
            <person name="Noll K.M."/>
        </authorList>
    </citation>
    <scope>NUCLEOTIDE SEQUENCE [LARGE SCALE GENOMIC DNA]</scope>
    <source>
        <strain evidence="15">ATCC BAA-301 / DSM 14385 / NBRC 107922 / TMO</strain>
    </source>
</reference>
<evidence type="ECO:0000256" key="6">
    <source>
        <dbReference type="ARBA" id="ARBA00022755"/>
    </source>
</evidence>
<dbReference type="PRINTS" id="PR00149">
    <property type="entry name" value="FUMRATELYASE"/>
</dbReference>
<dbReference type="FunFam" id="1.10.40.30:FF:000007">
    <property type="entry name" value="Adenylosuccinate lyase"/>
    <property type="match status" value="1"/>
</dbReference>
<evidence type="ECO:0000256" key="1">
    <source>
        <dbReference type="ARBA" id="ARBA00004706"/>
    </source>
</evidence>
<dbReference type="GO" id="GO:0004018">
    <property type="term" value="F:N6-(1,2-dicarboxyethyl)AMP AMP-lyase (fumarate-forming) activity"/>
    <property type="evidence" value="ECO:0007669"/>
    <property type="project" value="UniProtKB-UniRule"/>
</dbReference>
<dbReference type="FunFam" id="1.20.200.10:FF:000008">
    <property type="entry name" value="Adenylosuccinate lyase"/>
    <property type="match status" value="1"/>
</dbReference>
<name>A8F802_PSELT</name>
<dbReference type="HOGENOM" id="CLU_030949_0_1_0"/>
<dbReference type="STRING" id="416591.Tlet_1732"/>
<keyword evidence="7 12" id="KW-0456">Lyase</keyword>
<evidence type="ECO:0000256" key="9">
    <source>
        <dbReference type="ARBA" id="ARBA00030717"/>
    </source>
</evidence>
<reference evidence="14 15" key="1">
    <citation type="submission" date="2007-08" db="EMBL/GenBank/DDBJ databases">
        <title>Complete sequence of Thermotoga lettingae TMO.</title>
        <authorList>
            <consortium name="US DOE Joint Genome Institute"/>
            <person name="Copeland A."/>
            <person name="Lucas S."/>
            <person name="Lapidus A."/>
            <person name="Barry K."/>
            <person name="Glavina del Rio T."/>
            <person name="Dalin E."/>
            <person name="Tice H."/>
            <person name="Pitluck S."/>
            <person name="Foster B."/>
            <person name="Bruce D."/>
            <person name="Schmutz J."/>
            <person name="Larimer F."/>
            <person name="Land M."/>
            <person name="Hauser L."/>
            <person name="Kyrpides N."/>
            <person name="Mikhailova N."/>
            <person name="Nelson K."/>
            <person name="Gogarten J.P."/>
            <person name="Noll K."/>
            <person name="Richardson P."/>
        </authorList>
    </citation>
    <scope>NUCLEOTIDE SEQUENCE [LARGE SCALE GENOMIC DNA]</scope>
    <source>
        <strain evidence="15">ATCC BAA-301 / DSM 14385 / NBRC 107922 / TMO</strain>
    </source>
</reference>
<evidence type="ECO:0000256" key="2">
    <source>
        <dbReference type="ARBA" id="ARBA00004734"/>
    </source>
</evidence>
<gene>
    <name evidence="14" type="ordered locus">Tlet_1732</name>
</gene>
<dbReference type="NCBIfam" id="TIGR00928">
    <property type="entry name" value="purB"/>
    <property type="match status" value="1"/>
</dbReference>
<dbReference type="UniPathway" id="UPA00075">
    <property type="reaction ID" value="UER00336"/>
</dbReference>
<dbReference type="GO" id="GO:0006189">
    <property type="term" value="P:'de novo' IMP biosynthetic process"/>
    <property type="evidence" value="ECO:0007669"/>
    <property type="project" value="UniProtKB-UniPathway"/>
</dbReference>
<dbReference type="PANTHER" id="PTHR43172:SF1">
    <property type="entry name" value="ADENYLOSUCCINATE LYASE"/>
    <property type="match status" value="1"/>
</dbReference>
<keyword evidence="6 12" id="KW-0658">Purine biosynthesis</keyword>
<dbReference type="Gene3D" id="1.10.40.30">
    <property type="entry name" value="Fumarase/aspartase (C-terminal domain)"/>
    <property type="match status" value="1"/>
</dbReference>
<evidence type="ECO:0000256" key="11">
    <source>
        <dbReference type="NCBIfam" id="TIGR00928"/>
    </source>
</evidence>
<evidence type="ECO:0000256" key="10">
    <source>
        <dbReference type="ARBA" id="ARBA00049115"/>
    </source>
</evidence>
<dbReference type="GO" id="GO:0070626">
    <property type="term" value="F:(S)-2-(5-amino-1-(5-phospho-D-ribosyl)imidazole-4-carboxamido) succinate lyase (fumarate-forming) activity"/>
    <property type="evidence" value="ECO:0007669"/>
    <property type="project" value="TreeGrafter"/>
</dbReference>
<dbReference type="UniPathway" id="UPA00074">
    <property type="reaction ID" value="UER00132"/>
</dbReference>
<dbReference type="PANTHER" id="PTHR43172">
    <property type="entry name" value="ADENYLOSUCCINATE LYASE"/>
    <property type="match status" value="1"/>
</dbReference>
<dbReference type="Gene3D" id="1.20.200.10">
    <property type="entry name" value="Fumarase/aspartase (Central domain)"/>
    <property type="match status" value="1"/>
</dbReference>
<feature type="domain" description="Adenylosuccinate lyase C-terminal" evidence="13">
    <location>
        <begin position="349"/>
        <end position="426"/>
    </location>
</feature>
<dbReference type="OrthoDB" id="9768878at2"/>
<dbReference type="InterPro" id="IPR020557">
    <property type="entry name" value="Fumarate_lyase_CS"/>
</dbReference>
<proteinExistence type="inferred from homology"/>
<organism evidence="14 15">
    <name type="scientific">Pseudothermotoga lettingae (strain ATCC BAA-301 / DSM 14385 / NBRC 107922 / TMO)</name>
    <name type="common">Thermotoga lettingae</name>
    <dbReference type="NCBI Taxonomy" id="416591"/>
    <lineage>
        <taxon>Bacteria</taxon>
        <taxon>Thermotogati</taxon>
        <taxon>Thermotogota</taxon>
        <taxon>Thermotogae</taxon>
        <taxon>Thermotogales</taxon>
        <taxon>Thermotogaceae</taxon>
        <taxon>Pseudothermotoga</taxon>
    </lineage>
</organism>
<comment type="catalytic activity">
    <reaction evidence="10">
        <text>N(6)-(1,2-dicarboxyethyl)-AMP = fumarate + AMP</text>
        <dbReference type="Rhea" id="RHEA:16853"/>
        <dbReference type="ChEBI" id="CHEBI:29806"/>
        <dbReference type="ChEBI" id="CHEBI:57567"/>
        <dbReference type="ChEBI" id="CHEBI:456215"/>
        <dbReference type="EC" id="4.3.2.2"/>
    </reaction>
    <physiologicalReaction direction="left-to-right" evidence="10">
        <dbReference type="Rhea" id="RHEA:16854"/>
    </physiologicalReaction>
</comment>
<keyword evidence="15" id="KW-1185">Reference proteome</keyword>
<evidence type="ECO:0000259" key="13">
    <source>
        <dbReference type="SMART" id="SM00998"/>
    </source>
</evidence>
<dbReference type="EMBL" id="CP000812">
    <property type="protein sequence ID" value="ABV34286.1"/>
    <property type="molecule type" value="Genomic_DNA"/>
</dbReference>
<comment type="similarity">
    <text evidence="3 12">Belongs to the lyase 1 family. Adenylosuccinate lyase subfamily.</text>
</comment>
<dbReference type="PROSITE" id="PS00163">
    <property type="entry name" value="FUMARATE_LYASES"/>
    <property type="match status" value="1"/>
</dbReference>
<evidence type="ECO:0000256" key="5">
    <source>
        <dbReference type="ARBA" id="ARBA00017058"/>
    </source>
</evidence>